<keyword evidence="2" id="KW-0677">Repeat</keyword>
<dbReference type="InterPro" id="IPR000859">
    <property type="entry name" value="CUB_dom"/>
</dbReference>
<evidence type="ECO:0000259" key="5">
    <source>
        <dbReference type="PROSITE" id="PS01180"/>
    </source>
</evidence>
<dbReference type="InterPro" id="IPR035914">
    <property type="entry name" value="Sperma_CUB_dom_sf"/>
</dbReference>
<evidence type="ECO:0000256" key="4">
    <source>
        <dbReference type="PROSITE-ProRule" id="PRU00302"/>
    </source>
</evidence>
<feature type="domain" description="CUB" evidence="5">
    <location>
        <begin position="113"/>
        <end position="221"/>
    </location>
</feature>
<dbReference type="InterPro" id="IPR000436">
    <property type="entry name" value="Sushi_SCR_CCP_dom"/>
</dbReference>
<feature type="domain" description="Sushi" evidence="6">
    <location>
        <begin position="224"/>
        <end position="283"/>
    </location>
</feature>
<evidence type="ECO:0000256" key="2">
    <source>
        <dbReference type="ARBA" id="ARBA00022737"/>
    </source>
</evidence>
<feature type="domain" description="Sushi" evidence="6">
    <location>
        <begin position="52"/>
        <end position="111"/>
    </location>
</feature>
<dbReference type="Proteomes" id="UP001166093">
    <property type="component" value="Unassembled WGS sequence"/>
</dbReference>
<dbReference type="EMBL" id="JAAWVQ010036102">
    <property type="protein sequence ID" value="MBN3273992.1"/>
    <property type="molecule type" value="Genomic_DNA"/>
</dbReference>
<keyword evidence="8" id="KW-1185">Reference proteome</keyword>
<dbReference type="PANTHER" id="PTHR45656:SF6">
    <property type="entry name" value="CUB AND SUSHI DOMAIN-CONTAINING PROTEIN 2"/>
    <property type="match status" value="1"/>
</dbReference>
<dbReference type="SMART" id="SM00042">
    <property type="entry name" value="CUB"/>
    <property type="match status" value="1"/>
</dbReference>
<sequence length="285" mass="31205">GDNTDTMLGSFSGTAVPALLNSTSHQLYLHFYSDISVSAAGFHLEYKTVGLSSCPEPLIPSNGVKLGDRYLVNDVVSFQCEPGYTLQGHSHISCMPGTVRRWNFPPPLCIAQCGGTAEEMEGVILSPGFPGNYPSNSDCTWRVSLPVSFGAHIQFLNFSTEANHDFIEIRNGPFDTSTVIGRFSGHELPPSLLTTSHETTVYFHSDHSQNKPGFKFEYQAYELQECLDPEPFANGVVSGAGYNVGQSISFECLPGYQLVGQAILTCQHGTNRNWDYLFPRCEGRG</sequence>
<dbReference type="Pfam" id="PF00431">
    <property type="entry name" value="CUB"/>
    <property type="match status" value="2"/>
</dbReference>
<dbReference type="PROSITE" id="PS01180">
    <property type="entry name" value="CUB"/>
    <property type="match status" value="1"/>
</dbReference>
<evidence type="ECO:0000256" key="1">
    <source>
        <dbReference type="ARBA" id="ARBA00022659"/>
    </source>
</evidence>
<dbReference type="CDD" id="cd00041">
    <property type="entry name" value="CUB"/>
    <property type="match status" value="1"/>
</dbReference>
<accession>A0ABS2XIE5</accession>
<evidence type="ECO:0000313" key="8">
    <source>
        <dbReference type="Proteomes" id="UP001166093"/>
    </source>
</evidence>
<dbReference type="PROSITE" id="PS50923">
    <property type="entry name" value="SUSHI"/>
    <property type="match status" value="2"/>
</dbReference>
<dbReference type="Gene3D" id="2.60.120.290">
    <property type="entry name" value="Spermadhesin, CUB domain"/>
    <property type="match status" value="2"/>
</dbReference>
<organism evidence="7 8">
    <name type="scientific">Polyodon spathula</name>
    <name type="common">North American paddlefish</name>
    <name type="synonym">Squalus spathula</name>
    <dbReference type="NCBI Taxonomy" id="7913"/>
    <lineage>
        <taxon>Eukaryota</taxon>
        <taxon>Metazoa</taxon>
        <taxon>Chordata</taxon>
        <taxon>Craniata</taxon>
        <taxon>Vertebrata</taxon>
        <taxon>Euteleostomi</taxon>
        <taxon>Actinopterygii</taxon>
        <taxon>Chondrostei</taxon>
        <taxon>Acipenseriformes</taxon>
        <taxon>Polyodontidae</taxon>
        <taxon>Polyodon</taxon>
    </lineage>
</organism>
<dbReference type="InterPro" id="IPR035976">
    <property type="entry name" value="Sushi/SCR/CCP_sf"/>
</dbReference>
<dbReference type="Gene3D" id="2.10.70.10">
    <property type="entry name" value="Complement Module, domain 1"/>
    <property type="match status" value="2"/>
</dbReference>
<feature type="non-terminal residue" evidence="7">
    <location>
        <position position="285"/>
    </location>
</feature>
<feature type="non-terminal residue" evidence="7">
    <location>
        <position position="1"/>
    </location>
</feature>
<evidence type="ECO:0000259" key="6">
    <source>
        <dbReference type="PROSITE" id="PS50923"/>
    </source>
</evidence>
<dbReference type="SUPFAM" id="SSF49854">
    <property type="entry name" value="Spermadhesin, CUB domain"/>
    <property type="match status" value="2"/>
</dbReference>
<protein>
    <submittedName>
        <fullName evidence="7">CSMD2 protein</fullName>
    </submittedName>
</protein>
<evidence type="ECO:0000256" key="3">
    <source>
        <dbReference type="ARBA" id="ARBA00023157"/>
    </source>
</evidence>
<dbReference type="SUPFAM" id="SSF57535">
    <property type="entry name" value="Complement control module/SCR domain"/>
    <property type="match status" value="2"/>
</dbReference>
<proteinExistence type="predicted"/>
<dbReference type="Pfam" id="PF00084">
    <property type="entry name" value="Sushi"/>
    <property type="match status" value="2"/>
</dbReference>
<reference evidence="7" key="1">
    <citation type="journal article" date="2021" name="Cell">
        <title>Tracing the genetic footprints of vertebrate landing in non-teleost ray-finned fishes.</title>
        <authorList>
            <person name="Bi X."/>
            <person name="Wang K."/>
            <person name="Yang L."/>
            <person name="Pan H."/>
            <person name="Jiang H."/>
            <person name="Wei Q."/>
            <person name="Fang M."/>
            <person name="Yu H."/>
            <person name="Zhu C."/>
            <person name="Cai Y."/>
            <person name="He Y."/>
            <person name="Gan X."/>
            <person name="Zeng H."/>
            <person name="Yu D."/>
            <person name="Zhu Y."/>
            <person name="Jiang H."/>
            <person name="Qiu Q."/>
            <person name="Yang H."/>
            <person name="Zhang Y.E."/>
            <person name="Wang W."/>
            <person name="Zhu M."/>
            <person name="He S."/>
            <person name="Zhang G."/>
        </authorList>
    </citation>
    <scope>NUCLEOTIDE SEQUENCE</scope>
    <source>
        <strain evidence="7">Pddl_001</strain>
    </source>
</reference>
<dbReference type="InterPro" id="IPR051277">
    <property type="entry name" value="SEZ6_CSMD_C4BPB_Regulators"/>
</dbReference>
<name>A0ABS2XIE5_POLSP</name>
<comment type="caution">
    <text evidence="4">Lacks conserved residue(s) required for the propagation of feature annotation.</text>
</comment>
<dbReference type="CDD" id="cd00033">
    <property type="entry name" value="CCP"/>
    <property type="match status" value="2"/>
</dbReference>
<gene>
    <name evidence="7" type="primary">Csmd2_0</name>
    <name evidence="7" type="ORF">GTO93_0018741</name>
</gene>
<evidence type="ECO:0000313" key="7">
    <source>
        <dbReference type="EMBL" id="MBN3273992.1"/>
    </source>
</evidence>
<dbReference type="SMART" id="SM00032">
    <property type="entry name" value="CCP"/>
    <property type="match status" value="2"/>
</dbReference>
<dbReference type="PANTHER" id="PTHR45656">
    <property type="entry name" value="PROTEIN CBR-CLEC-78"/>
    <property type="match status" value="1"/>
</dbReference>
<keyword evidence="3" id="KW-1015">Disulfide bond</keyword>
<keyword evidence="1 4" id="KW-0768">Sushi</keyword>
<comment type="caution">
    <text evidence="7">The sequence shown here is derived from an EMBL/GenBank/DDBJ whole genome shotgun (WGS) entry which is preliminary data.</text>
</comment>